<evidence type="ECO:0000259" key="1">
    <source>
        <dbReference type="Pfam" id="PF24390"/>
    </source>
</evidence>
<protein>
    <recommendedName>
        <fullName evidence="1">PRTase-CE domain-containing protein</fullName>
    </recommendedName>
</protein>
<dbReference type="EMBL" id="JAHXDN010000001">
    <property type="protein sequence ID" value="MBW4706171.1"/>
    <property type="molecule type" value="Genomic_DNA"/>
</dbReference>
<dbReference type="AlphaFoldDB" id="A0A9X1JWR4"/>
<keyword evidence="3" id="KW-1185">Reference proteome</keyword>
<gene>
    <name evidence="2" type="ORF">KX928_00055</name>
</gene>
<dbReference type="RefSeq" id="WP_219497585.1">
    <property type="nucleotide sequence ID" value="NZ_JAHXDN010000001.1"/>
</dbReference>
<dbReference type="InterPro" id="IPR056920">
    <property type="entry name" value="PRTase-CE"/>
</dbReference>
<feature type="domain" description="PRTase-CE" evidence="1">
    <location>
        <begin position="214"/>
        <end position="430"/>
    </location>
</feature>
<organism evidence="2 3">
    <name type="scientific">Roseobacter insulae</name>
    <dbReference type="NCBI Taxonomy" id="2859783"/>
    <lineage>
        <taxon>Bacteria</taxon>
        <taxon>Pseudomonadati</taxon>
        <taxon>Pseudomonadota</taxon>
        <taxon>Alphaproteobacteria</taxon>
        <taxon>Rhodobacterales</taxon>
        <taxon>Roseobacteraceae</taxon>
        <taxon>Roseobacter</taxon>
    </lineage>
</organism>
<dbReference type="Pfam" id="PF24390">
    <property type="entry name" value="PRTase-CE"/>
    <property type="match status" value="1"/>
</dbReference>
<comment type="caution">
    <text evidence="2">The sequence shown here is derived from an EMBL/GenBank/DDBJ whole genome shotgun (WGS) entry which is preliminary data.</text>
</comment>
<evidence type="ECO:0000313" key="3">
    <source>
        <dbReference type="Proteomes" id="UP001138661"/>
    </source>
</evidence>
<name>A0A9X1JWR4_9RHOB</name>
<dbReference type="Proteomes" id="UP001138661">
    <property type="component" value="Unassembled WGS sequence"/>
</dbReference>
<accession>A0A9X1JWR4</accession>
<reference evidence="2" key="1">
    <citation type="submission" date="2021-07" db="EMBL/GenBank/DDBJ databases">
        <title>Roseobacter insulae sp. nov., isolated from a tidal flat.</title>
        <authorList>
            <person name="Park S."/>
            <person name="Yoon J.-H."/>
        </authorList>
    </citation>
    <scope>NUCLEOTIDE SEQUENCE</scope>
    <source>
        <strain evidence="2">YSTF-M11</strain>
    </source>
</reference>
<proteinExistence type="predicted"/>
<sequence length="443" mass="50393">MQVSRIFVVVRPDQQDAIEKFCFHNLIPSWREKIVAIPVIPPKNISRDIPQEVAEMIAGYFEAYDGCPQNKLLLHKEVGCSHETLQTLWCEAGNNEDALDIVSTKRMREIIQKASVAENGFWKNYVEKQLAEFDAGKSSSTAWLQQFNELGIGPIGRRLIMKIRALRYDGSMLPFAPKEHEKIGQKTCYCYIEDDDQGGSWVSVKDQLTHSHKPERIGKVLWDSKSSKFELPDRDDDEFVICEDGLWSGKETVKRLEALVATGANGRIRLKFVAASDFGLMVVRHAIRHFNLTHQVQVDAHDAEIVKFLSDGLPAELIAGDQFTPKAYYTALHEYVLPWAFLDETEWPDGREAAMDVCRDIGAQLIERWYTANWPDKDVAAAVDRFSLGGGKFASAVFFKRSVPKVCLPLFWLDGEVVYNGKAIEWRPLLIDPRRIGNEKLLY</sequence>
<evidence type="ECO:0000313" key="2">
    <source>
        <dbReference type="EMBL" id="MBW4706171.1"/>
    </source>
</evidence>